<organism evidence="1 2">
    <name type="scientific">Lichenicola cladoniae</name>
    <dbReference type="NCBI Taxonomy" id="1484109"/>
    <lineage>
        <taxon>Bacteria</taxon>
        <taxon>Pseudomonadati</taxon>
        <taxon>Pseudomonadota</taxon>
        <taxon>Alphaproteobacteria</taxon>
        <taxon>Acetobacterales</taxon>
        <taxon>Acetobacteraceae</taxon>
        <taxon>Lichenicola</taxon>
    </lineage>
</organism>
<reference evidence="1 2" key="1">
    <citation type="journal article" date="2014" name="World J. Microbiol. Biotechnol.">
        <title>Biodiversity and physiological characteristics of Antarctic and Arctic lichens-associated bacteria.</title>
        <authorList>
            <person name="Lee Y.M."/>
            <person name="Kim E.H."/>
            <person name="Lee H.K."/>
            <person name="Hong S.G."/>
        </authorList>
    </citation>
    <scope>NUCLEOTIDE SEQUENCE [LARGE SCALE GENOMIC DNA]</scope>
    <source>
        <strain evidence="1 2">PAMC 26569</strain>
        <plasmid evidence="1">unnamed4</plasmid>
    </source>
</reference>
<protein>
    <submittedName>
        <fullName evidence="1">Uncharacterized protein</fullName>
    </submittedName>
</protein>
<sequence>MSIVKRPDGKIEVNGQVYAVAEGAVASGLPGCPINIVLEQLTPRRNYTSLGFLDGDIRPKGGGPALLGVGRIQGDRSEFGILGEPETLTDAVDVVFYPIKEDGIADDEWASKLRSSWPMNIMWRRNTPHGS</sequence>
<evidence type="ECO:0000313" key="2">
    <source>
        <dbReference type="Proteomes" id="UP000500767"/>
    </source>
</evidence>
<geneLocation type="plasmid" evidence="1 2">
    <name>unnamed4</name>
</geneLocation>
<evidence type="ECO:0000313" key="1">
    <source>
        <dbReference type="EMBL" id="QKE93619.1"/>
    </source>
</evidence>
<dbReference type="RefSeq" id="WP_171837616.1">
    <property type="nucleotide sequence ID" value="NZ_CP053711.1"/>
</dbReference>
<dbReference type="Proteomes" id="UP000500767">
    <property type="component" value="Plasmid unnamed4"/>
</dbReference>
<keyword evidence="1" id="KW-0614">Plasmid</keyword>
<proteinExistence type="predicted"/>
<name>A0A6M8HYJ8_9PROT</name>
<keyword evidence="2" id="KW-1185">Reference proteome</keyword>
<dbReference type="EMBL" id="CP053711">
    <property type="protein sequence ID" value="QKE93619.1"/>
    <property type="molecule type" value="Genomic_DNA"/>
</dbReference>
<dbReference type="AlphaFoldDB" id="A0A6M8HYJ8"/>
<accession>A0A6M8HYJ8</accession>
<dbReference type="KEGG" id="lck:HN018_26010"/>
<gene>
    <name evidence="1" type="ORF">HN018_26010</name>
</gene>